<gene>
    <name evidence="2" type="ORF">OMAR00292_LOCUS3140</name>
</gene>
<dbReference type="EMBL" id="HBIT01006289">
    <property type="protein sequence ID" value="CAE0617264.1"/>
    <property type="molecule type" value="Transcribed_RNA"/>
</dbReference>
<name>A0A7S3UJS7_OXYMA</name>
<evidence type="ECO:0000313" key="2">
    <source>
        <dbReference type="EMBL" id="CAE0617264.1"/>
    </source>
</evidence>
<evidence type="ECO:0000256" key="1">
    <source>
        <dbReference type="SAM" id="MobiDB-lite"/>
    </source>
</evidence>
<organism evidence="2">
    <name type="scientific">Oxyrrhis marina</name>
    <name type="common">Dinoflagellate</name>
    <dbReference type="NCBI Taxonomy" id="2969"/>
    <lineage>
        <taxon>Eukaryota</taxon>
        <taxon>Sar</taxon>
        <taxon>Alveolata</taxon>
        <taxon>Dinophyceae</taxon>
        <taxon>Oxyrrhinales</taxon>
        <taxon>Oxyrrhinaceae</taxon>
        <taxon>Oxyrrhis</taxon>
    </lineage>
</organism>
<protein>
    <submittedName>
        <fullName evidence="2">Uncharacterized protein</fullName>
    </submittedName>
</protein>
<reference evidence="2" key="1">
    <citation type="submission" date="2021-01" db="EMBL/GenBank/DDBJ databases">
        <authorList>
            <person name="Corre E."/>
            <person name="Pelletier E."/>
            <person name="Niang G."/>
            <person name="Scheremetjew M."/>
            <person name="Finn R."/>
            <person name="Kale V."/>
            <person name="Holt S."/>
            <person name="Cochrane G."/>
            <person name="Meng A."/>
            <person name="Brown T."/>
            <person name="Cohen L."/>
        </authorList>
    </citation>
    <scope>NUCLEOTIDE SEQUENCE</scope>
    <source>
        <strain evidence="2">CCMP1795</strain>
    </source>
</reference>
<feature type="region of interest" description="Disordered" evidence="1">
    <location>
        <begin position="72"/>
        <end position="93"/>
    </location>
</feature>
<proteinExistence type="predicted"/>
<sequence length="248" mass="26316">MPGKSHPALWDVDNLRNSRVFARTGKGITPAVGDGIVGYRGFINGKDAETCFGATYVDASDLARSLRPRKEVQKDPFAGPGGVLKGQPLDAAPQGKKSLRSIANSTDLMYSPQYGSKTGLDAYQSRSAAASPVPRTFSTVGVVGSGGVIPRRAAESHVMGATPSLINFRGHRMTMTDSEPRTAKALPGYAGFKPGENAETVFGSRFRKTCDTALQMRSASMHASGRGSGYRADTLLRSDVDAIEQACR</sequence>
<dbReference type="AlphaFoldDB" id="A0A7S3UJS7"/>
<accession>A0A7S3UJS7</accession>